<reference evidence="4 5" key="1">
    <citation type="submission" date="2019-03" db="EMBL/GenBank/DDBJ databases">
        <title>Genomic Encyclopedia of Type Strains, Phase III (KMG-III): the genomes of soil and plant-associated and newly described type strains.</title>
        <authorList>
            <person name="Whitman W."/>
        </authorList>
    </citation>
    <scope>NUCLEOTIDE SEQUENCE [LARGE SCALE GENOMIC DNA]</scope>
    <source>
        <strain evidence="4 5">CECT 8283</strain>
    </source>
</reference>
<dbReference type="OrthoDB" id="1064644at2"/>
<feature type="domain" description="Type VI secretion system TssR-like second" evidence="2">
    <location>
        <begin position="178"/>
        <end position="251"/>
    </location>
</feature>
<feature type="domain" description="Type VI secretion system TssR-like N-terminal barrel" evidence="1">
    <location>
        <begin position="61"/>
        <end position="153"/>
    </location>
</feature>
<evidence type="ECO:0000259" key="3">
    <source>
        <dbReference type="Pfam" id="PF20782"/>
    </source>
</evidence>
<dbReference type="AlphaFoldDB" id="A0A4R6TIA5"/>
<dbReference type="InterPro" id="IPR040530">
    <property type="entry name" value="T6SS_TssR-like_N"/>
</dbReference>
<accession>A0A4R6TIA5</accession>
<evidence type="ECO:0008006" key="6">
    <source>
        <dbReference type="Google" id="ProtNLM"/>
    </source>
</evidence>
<dbReference type="EMBL" id="SNYH01000001">
    <property type="protein sequence ID" value="TDQ30353.1"/>
    <property type="molecule type" value="Genomic_DNA"/>
</dbReference>
<dbReference type="Proteomes" id="UP000295390">
    <property type="component" value="Unassembled WGS sequence"/>
</dbReference>
<dbReference type="Pfam" id="PF20780">
    <property type="entry name" value="TssR_M"/>
    <property type="match status" value="1"/>
</dbReference>
<evidence type="ECO:0000259" key="2">
    <source>
        <dbReference type="Pfam" id="PF20780"/>
    </source>
</evidence>
<feature type="domain" description="Type VI secretion system TssR-like VWA" evidence="3">
    <location>
        <begin position="298"/>
        <end position="593"/>
    </location>
</feature>
<gene>
    <name evidence="4" type="ORF">DFQ07_0696</name>
</gene>
<evidence type="ECO:0000313" key="5">
    <source>
        <dbReference type="Proteomes" id="UP000295390"/>
    </source>
</evidence>
<evidence type="ECO:0000313" key="4">
    <source>
        <dbReference type="EMBL" id="TDQ30353.1"/>
    </source>
</evidence>
<dbReference type="Pfam" id="PF20782">
    <property type="entry name" value="TssR_VWA"/>
    <property type="match status" value="1"/>
</dbReference>
<evidence type="ECO:0000259" key="1">
    <source>
        <dbReference type="Pfam" id="PF17643"/>
    </source>
</evidence>
<comment type="caution">
    <text evidence="4">The sequence shown here is derived from an EMBL/GenBank/DDBJ whole genome shotgun (WGS) entry which is preliminary data.</text>
</comment>
<protein>
    <recommendedName>
        <fullName evidence="6">WG repeat protein</fullName>
    </recommendedName>
</protein>
<keyword evidence="5" id="KW-1185">Reference proteome</keyword>
<proteinExistence type="predicted"/>
<dbReference type="InterPro" id="IPR049359">
    <property type="entry name" value="T6SS_TssR-like_dom_2"/>
</dbReference>
<dbReference type="Pfam" id="PF17643">
    <property type="entry name" value="TssR"/>
    <property type="match status" value="1"/>
</dbReference>
<dbReference type="RefSeq" id="WP_133534863.1">
    <property type="nucleotide sequence ID" value="NZ_SNYH01000001.1"/>
</dbReference>
<dbReference type="InterPro" id="IPR049360">
    <property type="entry name" value="T6SS_TssR-like_VWA"/>
</dbReference>
<organism evidence="4 5">
    <name type="scientific">Tenacibaculum caenipelagi</name>
    <dbReference type="NCBI Taxonomy" id="1325435"/>
    <lineage>
        <taxon>Bacteria</taxon>
        <taxon>Pseudomonadati</taxon>
        <taxon>Bacteroidota</taxon>
        <taxon>Flavobacteriia</taxon>
        <taxon>Flavobacteriales</taxon>
        <taxon>Flavobacteriaceae</taxon>
        <taxon>Tenacibaculum</taxon>
    </lineage>
</organism>
<sequence length="789" mass="91792">MFQKTKCNTKLITITKHIKLKLFVLLLSLYSSSIISQTIGSYEKIEKVKGGKFNYLKKVDIKYDESVKMVFSDRENNSFYKGPYVQEKFKKKGLLTPLYVINEKENSYEVVVANPEQIGKPKGIFSMFYGDKYNFKDKEQVEYLGWIPKNNVINYNHSFLETCNNRPIKYKVGTDKVLRLFDLEPYMKVDSVNVFKDPFFKIKSAKKLLSNQVVYAYKYDEKGKAVFISDQPILKDSISQTVGWIPSNLIKRIGQNQVYVIKKTDSLLAVSNKDTIKLAGEDIYSKYLYTGSKNLKADITNDLIAPVHVWNHNENKLINVKGNSFYTKEIKFMKEESKVVNLHFISKNEDSEHLKKILNSLQSLYISLFKASSDIQYNFSAILIDKKGASVFHKSTSFSEWINFIESFIETGENNLNVEYETTKMSIPKAVDYAIDNFSDEKKRFENNIFIIASSKENSNDISKEKDSFFEKIAKKSPKIVFAQLDSDKSARSQNYILGSKEFLYKTGKFYNEFIKNFIVDNKIIVEHNILKNISTDEDNVYIYDAPDNSLFNGGIVFPGIENSLTPVSLEKTIDSILERSNLTNRKLISSLNYFNKKLGVLRSKPTAAIKIKYKELATDSLRLFQLSRNNLHEVLYQKVTLLNDSILKKGYILDKDEILALIENYRSTFPQMAKPLTRKKRRIMKRLYQKQIKIVNKAAYRYILGRKTTIADLFYFKSGIPLNHKGYYCLRVHKLPRKKIEKSGFEKFYFQQYEKINNLEELFLKNKLQKIEEGYKKEVFFIPSELLP</sequence>
<name>A0A4R6TIA5_9FLAO</name>